<evidence type="ECO:0000313" key="2">
    <source>
        <dbReference type="EMBL" id="KAL3349527.1"/>
    </source>
</evidence>
<evidence type="ECO:0000259" key="1">
    <source>
        <dbReference type="Pfam" id="PF03199"/>
    </source>
</evidence>
<dbReference type="PANTHER" id="PTHR11130:SF0">
    <property type="entry name" value="GLUTATHIONE SYNTHETASE"/>
    <property type="match status" value="1"/>
</dbReference>
<dbReference type="Proteomes" id="UP001627284">
    <property type="component" value="Unassembled WGS sequence"/>
</dbReference>
<organism evidence="2 3">
    <name type="scientific">Solanum stoloniferum</name>
    <dbReference type="NCBI Taxonomy" id="62892"/>
    <lineage>
        <taxon>Eukaryota</taxon>
        <taxon>Viridiplantae</taxon>
        <taxon>Streptophyta</taxon>
        <taxon>Embryophyta</taxon>
        <taxon>Tracheophyta</taxon>
        <taxon>Spermatophyta</taxon>
        <taxon>Magnoliopsida</taxon>
        <taxon>eudicotyledons</taxon>
        <taxon>Gunneridae</taxon>
        <taxon>Pentapetalae</taxon>
        <taxon>asterids</taxon>
        <taxon>lamiids</taxon>
        <taxon>Solanales</taxon>
        <taxon>Solanaceae</taxon>
        <taxon>Solanoideae</taxon>
        <taxon>Solaneae</taxon>
        <taxon>Solanum</taxon>
    </lineage>
</organism>
<comment type="caution">
    <text evidence="2">The sequence shown here is derived from an EMBL/GenBank/DDBJ whole genome shotgun (WGS) entry which is preliminary data.</text>
</comment>
<sequence length="315" mass="35473">MGSGCSSPSISLTTISATSPFQSQESPSNYLNFCSPTRFLEPHLLKSSKIFIPKSLLKCAKVHKMQTQVEDSAKPIVDPHDIDPKLVQKLANDALVWCSLRGLLVGDRNSERSGTVPGVDMVHAPVALIPMSFPESHWKQACEVAPIFNELADRVSQDGEFLQQSLSRTRKVDPFTSRLLEIHSKMLEINKIEEIRLGLHRSDYMLDEQTKLLLQIELNTISSSFPGLSCLVSELHRSLLQQYREDIASDPNRIPANNAVNQFAEALAKAWNEYGDPRAVIMFVVQAEERNMYDQHWLSASLRERSSYNYQKDTG</sequence>
<dbReference type="InterPro" id="IPR004887">
    <property type="entry name" value="GSH_synth_subst-bd"/>
</dbReference>
<dbReference type="Gene3D" id="3.30.470.20">
    <property type="entry name" value="ATP-grasp fold, B domain"/>
    <property type="match status" value="1"/>
</dbReference>
<dbReference type="FunFam" id="1.10.1080.10:FF:000005">
    <property type="entry name" value="Glutathione synthetase"/>
    <property type="match status" value="1"/>
</dbReference>
<dbReference type="Pfam" id="PF03199">
    <property type="entry name" value="GSH_synthase"/>
    <property type="match status" value="1"/>
</dbReference>
<name>A0ABD2T0D4_9SOLN</name>
<evidence type="ECO:0000313" key="3">
    <source>
        <dbReference type="Proteomes" id="UP001627284"/>
    </source>
</evidence>
<dbReference type="EMBL" id="JBJKTR010000013">
    <property type="protein sequence ID" value="KAL3349527.1"/>
    <property type="molecule type" value="Genomic_DNA"/>
</dbReference>
<dbReference type="SUPFAM" id="SSF56059">
    <property type="entry name" value="Glutathione synthetase ATP-binding domain-like"/>
    <property type="match status" value="1"/>
</dbReference>
<dbReference type="InterPro" id="IPR037013">
    <property type="entry name" value="GSH-S_sub-bd_sf"/>
</dbReference>
<dbReference type="Pfam" id="PF03917">
    <property type="entry name" value="GSH_synth_ATP"/>
    <property type="match status" value="1"/>
</dbReference>
<dbReference type="AlphaFoldDB" id="A0ABD2T0D4"/>
<dbReference type="InterPro" id="IPR016185">
    <property type="entry name" value="PreATP-grasp_dom_sf"/>
</dbReference>
<feature type="domain" description="Glutathione synthase substrate-binding" evidence="1">
    <location>
        <begin position="279"/>
        <end position="307"/>
    </location>
</feature>
<dbReference type="Gene3D" id="3.30.1490.80">
    <property type="match status" value="1"/>
</dbReference>
<dbReference type="FunFam" id="3.30.1490.80:FF:000010">
    <property type="entry name" value="Glutathione synthetase"/>
    <property type="match status" value="1"/>
</dbReference>
<dbReference type="Gene3D" id="3.40.50.1760">
    <property type="entry name" value="Glutathione synthase, substrate-binding domain superfamily, eukaryotic"/>
    <property type="match status" value="1"/>
</dbReference>
<gene>
    <name evidence="2" type="ORF">AABB24_022574</name>
</gene>
<protein>
    <recommendedName>
        <fullName evidence="1">Glutathione synthase substrate-binding domain-containing protein</fullName>
    </recommendedName>
</protein>
<dbReference type="InterPro" id="IPR014049">
    <property type="entry name" value="Glutathione_synthase_N_euk"/>
</dbReference>
<keyword evidence="3" id="KW-1185">Reference proteome</keyword>
<reference evidence="2 3" key="1">
    <citation type="submission" date="2024-05" db="EMBL/GenBank/DDBJ databases">
        <title>De novo assembly of an allotetraploid wild potato.</title>
        <authorList>
            <person name="Hosaka A.J."/>
        </authorList>
    </citation>
    <scope>NUCLEOTIDE SEQUENCE [LARGE SCALE GENOMIC DNA]</scope>
    <source>
        <tissue evidence="2">Young leaves</tissue>
    </source>
</reference>
<proteinExistence type="predicted"/>
<accession>A0ABD2T0D4</accession>
<dbReference type="PANTHER" id="PTHR11130">
    <property type="entry name" value="GLUTATHIONE SYNTHETASE"/>
    <property type="match status" value="1"/>
</dbReference>
<dbReference type="SUPFAM" id="SSF52440">
    <property type="entry name" value="PreATP-grasp domain"/>
    <property type="match status" value="1"/>
</dbReference>
<dbReference type="InterPro" id="IPR005615">
    <property type="entry name" value="Glutathione_synthase"/>
</dbReference>